<dbReference type="EMBL" id="WMJZ01000033">
    <property type="protein sequence ID" value="MTH48283.1"/>
    <property type="molecule type" value="Genomic_DNA"/>
</dbReference>
<gene>
    <name evidence="1" type="ORF">GJV78_18895</name>
</gene>
<proteinExistence type="predicted"/>
<name>A0A6L6IU69_9ENTR</name>
<reference evidence="1 2" key="1">
    <citation type="submission" date="2019-11" db="EMBL/GenBank/DDBJ databases">
        <title>Escherichia alba sp. nov. isolated from the gut of plastic-eating superworms Zophobas atratus.</title>
        <authorList>
            <person name="Yang Y."/>
        </authorList>
    </citation>
    <scope>NUCLEOTIDE SEQUENCE [LARGE SCALE GENOMIC DNA]</scope>
    <source>
        <strain evidence="2">BIT-B35</strain>
    </source>
</reference>
<accession>A0A6L6IU69</accession>
<evidence type="ECO:0000313" key="1">
    <source>
        <dbReference type="EMBL" id="MTH48283.1"/>
    </source>
</evidence>
<sequence>MKRRTFLGVATGAALSGFIPTASSKENRLYGVPHSINSRSSVSENEFRLSMSKANVPIGVWEDIIAFNRLWEDIKNDPSLAKDYHQDNERILNKYHIEENIVEKNSIEETLLLITYDKSFVSLVNDNDYEGVFYKLKDYGFKNKKSTLRERIRFYESQDENLVDFFKGITPNNLENIGDDFTHKRLLELFSRDYTKEGNYLAGNDIALANAVAVVNVAAATRVVAAVNVGAAVNVVTQISIATNLSVFVSGACYAYLLPKLNPYEISLGQATLHLASIYNNQQMVDEVIKESVRREVTACMFAAHKCGFLKLPSKKEDRKEVMKILTDITLSVGIA</sequence>
<evidence type="ECO:0000313" key="2">
    <source>
        <dbReference type="Proteomes" id="UP000477739"/>
    </source>
</evidence>
<dbReference type="AlphaFoldDB" id="A0A6L6IU69"/>
<dbReference type="OrthoDB" id="6452090at2"/>
<protein>
    <submittedName>
        <fullName evidence="1">Uncharacterized protein</fullName>
    </submittedName>
</protein>
<comment type="caution">
    <text evidence="1">The sequence shown here is derived from an EMBL/GenBank/DDBJ whole genome shotgun (WGS) entry which is preliminary data.</text>
</comment>
<dbReference type="Proteomes" id="UP000477739">
    <property type="component" value="Unassembled WGS sequence"/>
</dbReference>
<organism evidence="1 2">
    <name type="scientific">Intestinirhabdus alba</name>
    <dbReference type="NCBI Taxonomy" id="2899544"/>
    <lineage>
        <taxon>Bacteria</taxon>
        <taxon>Pseudomonadati</taxon>
        <taxon>Pseudomonadota</taxon>
        <taxon>Gammaproteobacteria</taxon>
        <taxon>Enterobacterales</taxon>
        <taxon>Enterobacteriaceae</taxon>
        <taxon>Intestinirhabdus</taxon>
    </lineage>
</organism>
<dbReference type="RefSeq" id="WP_155109766.1">
    <property type="nucleotide sequence ID" value="NZ_WMJZ01000033.1"/>
</dbReference>
<keyword evidence="2" id="KW-1185">Reference proteome</keyword>